<dbReference type="PANTHER" id="PTHR33993:SF2">
    <property type="entry name" value="VOC DOMAIN-CONTAINING PROTEIN"/>
    <property type="match status" value="1"/>
</dbReference>
<dbReference type="AlphaFoldDB" id="A0A255Z5Z0"/>
<dbReference type="PANTHER" id="PTHR33993">
    <property type="entry name" value="GLYOXALASE-RELATED"/>
    <property type="match status" value="1"/>
</dbReference>
<proteinExistence type="predicted"/>
<evidence type="ECO:0000313" key="3">
    <source>
        <dbReference type="Proteomes" id="UP000216605"/>
    </source>
</evidence>
<sequence>MEHLHTISHIEIPAPDFTKAIEFYTKVFRWGIELITVDHYAFFTIGNTGSGGAFDASLMPAPERTGMQIVIDVDDMDQVMREIEDQGGEITLGKTEIPGGHGFYCIFKDPNHNYLQLHSMK</sequence>
<name>A0A255Z5Z0_9FLAO</name>
<dbReference type="Proteomes" id="UP000216605">
    <property type="component" value="Unassembled WGS sequence"/>
</dbReference>
<evidence type="ECO:0000259" key="1">
    <source>
        <dbReference type="PROSITE" id="PS51819"/>
    </source>
</evidence>
<organism evidence="2 3">
    <name type="scientific">Flavobacterium cyanobacteriorum</name>
    <dbReference type="NCBI Taxonomy" id="2022802"/>
    <lineage>
        <taxon>Bacteria</taxon>
        <taxon>Pseudomonadati</taxon>
        <taxon>Bacteroidota</taxon>
        <taxon>Flavobacteriia</taxon>
        <taxon>Flavobacteriales</taxon>
        <taxon>Flavobacteriaceae</taxon>
        <taxon>Flavobacterium</taxon>
    </lineage>
</organism>
<dbReference type="EMBL" id="NOXV01000273">
    <property type="protein sequence ID" value="OYQ36334.1"/>
    <property type="molecule type" value="Genomic_DNA"/>
</dbReference>
<dbReference type="SUPFAM" id="SSF54593">
    <property type="entry name" value="Glyoxalase/Bleomycin resistance protein/Dihydroxybiphenyl dioxygenase"/>
    <property type="match status" value="1"/>
</dbReference>
<dbReference type="PROSITE" id="PS51819">
    <property type="entry name" value="VOC"/>
    <property type="match status" value="1"/>
</dbReference>
<protein>
    <recommendedName>
        <fullName evidence="1">VOC domain-containing protein</fullName>
    </recommendedName>
</protein>
<dbReference type="Pfam" id="PF00903">
    <property type="entry name" value="Glyoxalase"/>
    <property type="match status" value="1"/>
</dbReference>
<dbReference type="InterPro" id="IPR029068">
    <property type="entry name" value="Glyas_Bleomycin-R_OHBP_Dase"/>
</dbReference>
<gene>
    <name evidence="2" type="ORF">CHU92_09955</name>
</gene>
<dbReference type="CDD" id="cd07247">
    <property type="entry name" value="SgaA_N_like"/>
    <property type="match status" value="1"/>
</dbReference>
<accession>A0A255Z5Z0</accession>
<dbReference type="OrthoDB" id="2613830at2"/>
<keyword evidence="3" id="KW-1185">Reference proteome</keyword>
<comment type="caution">
    <text evidence="2">The sequence shown here is derived from an EMBL/GenBank/DDBJ whole genome shotgun (WGS) entry which is preliminary data.</text>
</comment>
<feature type="domain" description="VOC" evidence="1">
    <location>
        <begin position="6"/>
        <end position="120"/>
    </location>
</feature>
<dbReference type="InterPro" id="IPR037523">
    <property type="entry name" value="VOC_core"/>
</dbReference>
<dbReference type="InterPro" id="IPR052164">
    <property type="entry name" value="Anthracycline_SecMetBiosynth"/>
</dbReference>
<dbReference type="Gene3D" id="3.10.180.10">
    <property type="entry name" value="2,3-Dihydroxybiphenyl 1,2-Dioxygenase, domain 1"/>
    <property type="match status" value="1"/>
</dbReference>
<reference evidence="2 3" key="1">
    <citation type="submission" date="2017-07" db="EMBL/GenBank/DDBJ databases">
        <title>Flavobacterium cyanobacteriorum sp. nov., isolated from cyanobacterial aggregates in a eutrophic lake.</title>
        <authorList>
            <person name="Cai H."/>
        </authorList>
    </citation>
    <scope>NUCLEOTIDE SEQUENCE [LARGE SCALE GENOMIC DNA]</scope>
    <source>
        <strain evidence="2 3">TH021</strain>
    </source>
</reference>
<dbReference type="InterPro" id="IPR004360">
    <property type="entry name" value="Glyas_Fos-R_dOase_dom"/>
</dbReference>
<dbReference type="RefSeq" id="WP_094415138.1">
    <property type="nucleotide sequence ID" value="NZ_NOXV01000273.1"/>
</dbReference>
<evidence type="ECO:0000313" key="2">
    <source>
        <dbReference type="EMBL" id="OYQ36334.1"/>
    </source>
</evidence>